<dbReference type="Gene3D" id="3.30.450.20">
    <property type="entry name" value="PAS domain"/>
    <property type="match status" value="1"/>
</dbReference>
<evidence type="ECO:0000256" key="6">
    <source>
        <dbReference type="SAM" id="Phobius"/>
    </source>
</evidence>
<dbReference type="InterPro" id="IPR001633">
    <property type="entry name" value="EAL_dom"/>
</dbReference>
<dbReference type="InterPro" id="IPR043128">
    <property type="entry name" value="Rev_trsase/Diguanyl_cyclase"/>
</dbReference>
<dbReference type="Pfam" id="PF00990">
    <property type="entry name" value="GGDEF"/>
    <property type="match status" value="1"/>
</dbReference>
<keyword evidence="4 6" id="KW-1133">Transmembrane helix</keyword>
<dbReference type="PANTHER" id="PTHR33121:SF70">
    <property type="entry name" value="SIGNALING PROTEIN YKOW"/>
    <property type="match status" value="1"/>
</dbReference>
<feature type="transmembrane region" description="Helical" evidence="6">
    <location>
        <begin position="281"/>
        <end position="305"/>
    </location>
</feature>
<dbReference type="NCBIfam" id="TIGR00254">
    <property type="entry name" value="GGDEF"/>
    <property type="match status" value="1"/>
</dbReference>
<evidence type="ECO:0000256" key="2">
    <source>
        <dbReference type="ARBA" id="ARBA00022475"/>
    </source>
</evidence>
<feature type="transmembrane region" description="Helical" evidence="6">
    <location>
        <begin position="12"/>
        <end position="31"/>
    </location>
</feature>
<dbReference type="SUPFAM" id="SSF55073">
    <property type="entry name" value="Nucleotide cyclase"/>
    <property type="match status" value="1"/>
</dbReference>
<dbReference type="CDD" id="cd12914">
    <property type="entry name" value="PDC1_DGC_like"/>
    <property type="match status" value="1"/>
</dbReference>
<keyword evidence="3 6" id="KW-0812">Transmembrane</keyword>
<keyword evidence="5 6" id="KW-0472">Membrane</keyword>
<dbReference type="Gene3D" id="3.30.70.270">
    <property type="match status" value="1"/>
</dbReference>
<evidence type="ECO:0000259" key="8">
    <source>
        <dbReference type="PROSITE" id="PS50887"/>
    </source>
</evidence>
<keyword evidence="2" id="KW-1003">Cell membrane</keyword>
<dbReference type="Pfam" id="PF00563">
    <property type="entry name" value="EAL"/>
    <property type="match status" value="1"/>
</dbReference>
<evidence type="ECO:0000259" key="7">
    <source>
        <dbReference type="PROSITE" id="PS50883"/>
    </source>
</evidence>
<evidence type="ECO:0000313" key="10">
    <source>
        <dbReference type="Proteomes" id="UP001451571"/>
    </source>
</evidence>
<dbReference type="Pfam" id="PF02743">
    <property type="entry name" value="dCache_1"/>
    <property type="match status" value="1"/>
</dbReference>
<feature type="domain" description="EAL" evidence="7">
    <location>
        <begin position="487"/>
        <end position="737"/>
    </location>
</feature>
<dbReference type="PROSITE" id="PS50887">
    <property type="entry name" value="GGDEF"/>
    <property type="match status" value="1"/>
</dbReference>
<feature type="domain" description="GGDEF" evidence="8">
    <location>
        <begin position="346"/>
        <end position="478"/>
    </location>
</feature>
<dbReference type="InterPro" id="IPR050706">
    <property type="entry name" value="Cyclic-di-GMP_PDE-like"/>
</dbReference>
<dbReference type="SUPFAM" id="SSF141868">
    <property type="entry name" value="EAL domain-like"/>
    <property type="match status" value="1"/>
</dbReference>
<organism evidence="9 10">
    <name type="scientific">Kineothrix sedimenti</name>
    <dbReference type="NCBI Taxonomy" id="3123317"/>
    <lineage>
        <taxon>Bacteria</taxon>
        <taxon>Bacillati</taxon>
        <taxon>Bacillota</taxon>
        <taxon>Clostridia</taxon>
        <taxon>Lachnospirales</taxon>
        <taxon>Lachnospiraceae</taxon>
        <taxon>Kineothrix</taxon>
    </lineage>
</organism>
<protein>
    <submittedName>
        <fullName evidence="9">GGDEF domain-containing protein</fullName>
    </submittedName>
</protein>
<evidence type="ECO:0000256" key="1">
    <source>
        <dbReference type="ARBA" id="ARBA00004651"/>
    </source>
</evidence>
<dbReference type="EMBL" id="CP146256">
    <property type="protein sequence ID" value="XAH73376.1"/>
    <property type="molecule type" value="Genomic_DNA"/>
</dbReference>
<dbReference type="InterPro" id="IPR035919">
    <property type="entry name" value="EAL_sf"/>
</dbReference>
<dbReference type="InterPro" id="IPR029787">
    <property type="entry name" value="Nucleotide_cyclase"/>
</dbReference>
<dbReference type="InterPro" id="IPR000160">
    <property type="entry name" value="GGDEF_dom"/>
</dbReference>
<dbReference type="PANTHER" id="PTHR33121">
    <property type="entry name" value="CYCLIC DI-GMP PHOSPHODIESTERASE PDEF"/>
    <property type="match status" value="1"/>
</dbReference>
<comment type="subcellular location">
    <subcellularLocation>
        <location evidence="1">Cell membrane</location>
        <topology evidence="1">Multi-pass membrane protein</topology>
    </subcellularLocation>
</comment>
<gene>
    <name evidence="9" type="ORF">V6984_18005</name>
</gene>
<name>A0ABZ3ET30_9FIRM</name>
<evidence type="ECO:0000256" key="3">
    <source>
        <dbReference type="ARBA" id="ARBA00022692"/>
    </source>
</evidence>
<accession>A0ABZ3ET30</accession>
<evidence type="ECO:0000256" key="4">
    <source>
        <dbReference type="ARBA" id="ARBA00022989"/>
    </source>
</evidence>
<dbReference type="PROSITE" id="PS50883">
    <property type="entry name" value="EAL"/>
    <property type="match status" value="1"/>
</dbReference>
<dbReference type="SMART" id="SM00052">
    <property type="entry name" value="EAL"/>
    <property type="match status" value="1"/>
</dbReference>
<proteinExistence type="predicted"/>
<dbReference type="SMART" id="SM00267">
    <property type="entry name" value="GGDEF"/>
    <property type="match status" value="1"/>
</dbReference>
<evidence type="ECO:0000256" key="5">
    <source>
        <dbReference type="ARBA" id="ARBA00023136"/>
    </source>
</evidence>
<evidence type="ECO:0000313" key="9">
    <source>
        <dbReference type="EMBL" id="XAH73376.1"/>
    </source>
</evidence>
<dbReference type="CDD" id="cd01948">
    <property type="entry name" value="EAL"/>
    <property type="match status" value="1"/>
</dbReference>
<dbReference type="InterPro" id="IPR033479">
    <property type="entry name" value="dCache_1"/>
</dbReference>
<sequence>MKKFVKIWKRLFIGIFLCSVLVGILLFYVNILEKELNDEIIGVLKETSEQSVVILNKEVEGEFILLEEVSDRLSVRNGFNPEEAVAELEKVAKRYSVKRMGIIMPDGQAYTTDKKNLNLGDREFFMDSLRGKRGISGRLQDKDNGEDIVVFSMPIYEDGSVCAVVFTTHRIAEIQNLFTVSIFDGKGYSYIIEENGDIVMNTTNSTGFKGYDNIYEALGAASGSNAEAVDEMHADLENQERGYIRFHNKIDKYMYYSPLQIKNWYVLNVVPSGVMDSTRDFIMLLTYALCGVLGAIFASFILYIIKTEQKKKKELSNILYVDNVTGGYSFARFSAEAKKRLKEADTNTAYIVMDVDQFKIINELFGYEEGNETLRYIWQMCRRYSKENEIYARRIADKFVALWYFDSREELDGRIKGFLEALQKNYPDTINDYILKVSFGIYIVKDKTEDIQHMMNYATMAHSSIKGQDDVQYAFYDDDFRQRMLQEKLLEDQMKLALQHEEFIVYYQPKYSVTTKKLVGAEALVRWRKADGSTVMPGKFIPLAEKKGFISYLDKYIFAEVCKKQKEWLEAGKEVVPVSVNLSRRHLYNDSFIEEYVQMVEDAKVPAKYMQLELTESAIFENQEALCQIIDRLHAMGFRILMDDFGTGYSSLMMLKSISIDVLKLDKSFVDDFDDPKGQKIITSVIELAQALHMEVTAEGVETEEQYEFLRKLGCNTIQGFYFAKPMPEEEFERLLN</sequence>
<keyword evidence="10" id="KW-1185">Reference proteome</keyword>
<dbReference type="Proteomes" id="UP001451571">
    <property type="component" value="Chromosome"/>
</dbReference>
<reference evidence="9 10" key="1">
    <citation type="submission" date="2024-02" db="EMBL/GenBank/DDBJ databases">
        <title>Bacterial strain from lacustrine sediment.</title>
        <authorList>
            <person name="Petit C."/>
            <person name="Fadhlaoui K."/>
        </authorList>
    </citation>
    <scope>NUCLEOTIDE SEQUENCE [LARGE SCALE GENOMIC DNA]</scope>
    <source>
        <strain evidence="9 10">IPX-CK</strain>
    </source>
</reference>
<dbReference type="Gene3D" id="3.20.20.450">
    <property type="entry name" value="EAL domain"/>
    <property type="match status" value="1"/>
</dbReference>
<dbReference type="RefSeq" id="WP_342756984.1">
    <property type="nucleotide sequence ID" value="NZ_CP146256.1"/>
</dbReference>